<evidence type="ECO:0000313" key="3">
    <source>
        <dbReference type="EMBL" id="GAA5526861.1"/>
    </source>
</evidence>
<gene>
    <name evidence="3" type="primary">aes_1</name>
    <name evidence="3" type="ORF">Hgul01_00642</name>
</gene>
<keyword evidence="1" id="KW-0378">Hydrolase</keyword>
<keyword evidence="4" id="KW-1185">Reference proteome</keyword>
<evidence type="ECO:0000259" key="2">
    <source>
        <dbReference type="Pfam" id="PF07859"/>
    </source>
</evidence>
<dbReference type="SUPFAM" id="SSF53474">
    <property type="entry name" value="alpha/beta-Hydrolases"/>
    <property type="match status" value="1"/>
</dbReference>
<proteinExistence type="predicted"/>
<dbReference type="Pfam" id="PF07859">
    <property type="entry name" value="Abhydrolase_3"/>
    <property type="match status" value="1"/>
</dbReference>
<comment type="caution">
    <text evidence="3">The sequence shown here is derived from an EMBL/GenBank/DDBJ whole genome shotgun (WGS) entry which is preliminary data.</text>
</comment>
<feature type="domain" description="Alpha/beta hydrolase fold-3" evidence="2">
    <location>
        <begin position="69"/>
        <end position="273"/>
    </location>
</feature>
<dbReference type="Proteomes" id="UP001428290">
    <property type="component" value="Unassembled WGS sequence"/>
</dbReference>
<name>A0ABP9WUH9_9CHLR</name>
<accession>A0ABP9WUH9</accession>
<organism evidence="3 4">
    <name type="scientific">Herpetosiphon gulosus</name>
    <dbReference type="NCBI Taxonomy" id="1973496"/>
    <lineage>
        <taxon>Bacteria</taxon>
        <taxon>Bacillati</taxon>
        <taxon>Chloroflexota</taxon>
        <taxon>Chloroflexia</taxon>
        <taxon>Herpetosiphonales</taxon>
        <taxon>Herpetosiphonaceae</taxon>
        <taxon>Herpetosiphon</taxon>
    </lineage>
</organism>
<dbReference type="PANTHER" id="PTHR48081">
    <property type="entry name" value="AB HYDROLASE SUPERFAMILY PROTEIN C4A8.06C"/>
    <property type="match status" value="1"/>
</dbReference>
<evidence type="ECO:0000256" key="1">
    <source>
        <dbReference type="ARBA" id="ARBA00022801"/>
    </source>
</evidence>
<dbReference type="InterPro" id="IPR013094">
    <property type="entry name" value="AB_hydrolase_3"/>
</dbReference>
<dbReference type="InterPro" id="IPR029058">
    <property type="entry name" value="AB_hydrolase_fold"/>
</dbReference>
<protein>
    <submittedName>
        <fullName evidence="3">Acetyl esterase</fullName>
    </submittedName>
</protein>
<sequence>MTTAPTRAQHIKKAQRFANAQRLVSTIQRFLYRFKRSVGRQELSIPTEFGKVRVLGYGLENPNPTPILFDLHGGGFILGSADMDEAINLQFKQQVGCKIISIDYAKAPKFPYPTAVNQVYAVVKHFYENAERYAIDRKLMAIGGHSAGGNLSAVTCLKAKHEGQFQFVCQVLDYPPLDLATSPFDKPNPKGAIPPQIAAMFDACYREANQAKHPYVSPVYAEPADLVGLPPALFILAGRDSLHDEALRYEQMLKNAGVPTECYDYPDAAHGFTYKASADTTDALAKMVTFLQTYLATKR</sequence>
<reference evidence="3 4" key="1">
    <citation type="submission" date="2024-02" db="EMBL/GenBank/DDBJ databases">
        <title>Herpetosiphon gulosus NBRC 112829.</title>
        <authorList>
            <person name="Ichikawa N."/>
            <person name="Katano-Makiyama Y."/>
            <person name="Hidaka K."/>
        </authorList>
    </citation>
    <scope>NUCLEOTIDE SEQUENCE [LARGE SCALE GENOMIC DNA]</scope>
    <source>
        <strain evidence="3 4">NBRC 112829</strain>
    </source>
</reference>
<dbReference type="EMBL" id="BAABRU010000002">
    <property type="protein sequence ID" value="GAA5526861.1"/>
    <property type="molecule type" value="Genomic_DNA"/>
</dbReference>
<evidence type="ECO:0000313" key="4">
    <source>
        <dbReference type="Proteomes" id="UP001428290"/>
    </source>
</evidence>
<dbReference type="RefSeq" id="WP_345720493.1">
    <property type="nucleotide sequence ID" value="NZ_BAABRU010000002.1"/>
</dbReference>
<dbReference type="InterPro" id="IPR050300">
    <property type="entry name" value="GDXG_lipolytic_enzyme"/>
</dbReference>
<dbReference type="Gene3D" id="3.40.50.1820">
    <property type="entry name" value="alpha/beta hydrolase"/>
    <property type="match status" value="1"/>
</dbReference>
<dbReference type="PANTHER" id="PTHR48081:SF8">
    <property type="entry name" value="ALPHA_BETA HYDROLASE FOLD-3 DOMAIN-CONTAINING PROTEIN-RELATED"/>
    <property type="match status" value="1"/>
</dbReference>